<evidence type="ECO:0000313" key="8">
    <source>
        <dbReference type="EMBL" id="KAL2801032.1"/>
    </source>
</evidence>
<evidence type="ECO:0000256" key="4">
    <source>
        <dbReference type="ARBA" id="ARBA00023163"/>
    </source>
</evidence>
<comment type="caution">
    <text evidence="8">The sequence shown here is derived from an EMBL/GenBank/DDBJ whole genome shotgun (WGS) entry which is preliminary data.</text>
</comment>
<dbReference type="PANTHER" id="PTHR47338">
    <property type="entry name" value="ZN(II)2CYS6 TRANSCRIPTION FACTOR (EUROFUNG)-RELATED"/>
    <property type="match status" value="1"/>
</dbReference>
<organism evidence="8 9">
    <name type="scientific">Aspergillus keveii</name>
    <dbReference type="NCBI Taxonomy" id="714993"/>
    <lineage>
        <taxon>Eukaryota</taxon>
        <taxon>Fungi</taxon>
        <taxon>Dikarya</taxon>
        <taxon>Ascomycota</taxon>
        <taxon>Pezizomycotina</taxon>
        <taxon>Eurotiomycetes</taxon>
        <taxon>Eurotiomycetidae</taxon>
        <taxon>Eurotiales</taxon>
        <taxon>Aspergillaceae</taxon>
        <taxon>Aspergillus</taxon>
        <taxon>Aspergillus subgen. Nidulantes</taxon>
    </lineage>
</organism>
<keyword evidence="4" id="KW-0804">Transcription</keyword>
<evidence type="ECO:0000313" key="9">
    <source>
        <dbReference type="Proteomes" id="UP001610563"/>
    </source>
</evidence>
<keyword evidence="3" id="KW-0805">Transcription regulation</keyword>
<reference evidence="8 9" key="1">
    <citation type="submission" date="2024-07" db="EMBL/GenBank/DDBJ databases">
        <title>Section-level genome sequencing and comparative genomics of Aspergillus sections Usti and Cavernicolus.</title>
        <authorList>
            <consortium name="Lawrence Berkeley National Laboratory"/>
            <person name="Nybo J.L."/>
            <person name="Vesth T.C."/>
            <person name="Theobald S."/>
            <person name="Frisvad J.C."/>
            <person name="Larsen T.O."/>
            <person name="Kjaerboelling I."/>
            <person name="Rothschild-Mancinelli K."/>
            <person name="Lyhne E.K."/>
            <person name="Kogle M.E."/>
            <person name="Barry K."/>
            <person name="Clum A."/>
            <person name="Na H."/>
            <person name="Ledsgaard L."/>
            <person name="Lin J."/>
            <person name="Lipzen A."/>
            <person name="Kuo A."/>
            <person name="Riley R."/>
            <person name="Mondo S."/>
            <person name="Labutti K."/>
            <person name="Haridas S."/>
            <person name="Pangalinan J."/>
            <person name="Salamov A.A."/>
            <person name="Simmons B.A."/>
            <person name="Magnuson J.K."/>
            <person name="Chen J."/>
            <person name="Drula E."/>
            <person name="Henrissat B."/>
            <person name="Wiebenga A."/>
            <person name="Lubbers R.J."/>
            <person name="Gomes A.C."/>
            <person name="Makela M.R."/>
            <person name="Stajich J."/>
            <person name="Grigoriev I.V."/>
            <person name="Mortensen U.H."/>
            <person name="De Vries R.P."/>
            <person name="Baker S.E."/>
            <person name="Andersen M.R."/>
        </authorList>
    </citation>
    <scope>NUCLEOTIDE SEQUENCE [LARGE SCALE GENOMIC DNA]</scope>
    <source>
        <strain evidence="8 9">CBS 209.92</strain>
    </source>
</reference>
<evidence type="ECO:0000256" key="6">
    <source>
        <dbReference type="SAM" id="MobiDB-lite"/>
    </source>
</evidence>
<proteinExistence type="predicted"/>
<feature type="compositionally biased region" description="Polar residues" evidence="6">
    <location>
        <begin position="23"/>
        <end position="34"/>
    </location>
</feature>
<dbReference type="Pfam" id="PF04082">
    <property type="entry name" value="Fungal_trans"/>
    <property type="match status" value="1"/>
</dbReference>
<feature type="region of interest" description="Disordered" evidence="6">
    <location>
        <begin position="17"/>
        <end position="82"/>
    </location>
</feature>
<comment type="subcellular location">
    <subcellularLocation>
        <location evidence="1">Nucleus</location>
    </subcellularLocation>
</comment>
<dbReference type="CDD" id="cd12148">
    <property type="entry name" value="fungal_TF_MHR"/>
    <property type="match status" value="1"/>
</dbReference>
<evidence type="ECO:0000256" key="3">
    <source>
        <dbReference type="ARBA" id="ARBA00023015"/>
    </source>
</evidence>
<keyword evidence="2" id="KW-0479">Metal-binding</keyword>
<feature type="domain" description="Xylanolytic transcriptional activator regulatory" evidence="7">
    <location>
        <begin position="216"/>
        <end position="301"/>
    </location>
</feature>
<dbReference type="EMBL" id="JBFTWV010000001">
    <property type="protein sequence ID" value="KAL2801032.1"/>
    <property type="molecule type" value="Genomic_DNA"/>
</dbReference>
<dbReference type="PANTHER" id="PTHR47338:SF20">
    <property type="entry name" value="ZN(II)2CYS6 TRANSCRIPTION FACTOR (EUROFUNG)"/>
    <property type="match status" value="1"/>
</dbReference>
<evidence type="ECO:0000256" key="5">
    <source>
        <dbReference type="ARBA" id="ARBA00023242"/>
    </source>
</evidence>
<keyword evidence="5" id="KW-0539">Nucleus</keyword>
<name>A0ABR4GQ27_9EURO</name>
<evidence type="ECO:0000256" key="2">
    <source>
        <dbReference type="ARBA" id="ARBA00022723"/>
    </source>
</evidence>
<keyword evidence="9" id="KW-1185">Reference proteome</keyword>
<protein>
    <recommendedName>
        <fullName evidence="7">Xylanolytic transcriptional activator regulatory domain-containing protein</fullName>
    </recommendedName>
</protein>
<dbReference type="InterPro" id="IPR050815">
    <property type="entry name" value="TF_fung"/>
</dbReference>
<evidence type="ECO:0000259" key="7">
    <source>
        <dbReference type="Pfam" id="PF04082"/>
    </source>
</evidence>
<dbReference type="Proteomes" id="UP001610563">
    <property type="component" value="Unassembled WGS sequence"/>
</dbReference>
<evidence type="ECO:0000256" key="1">
    <source>
        <dbReference type="ARBA" id="ARBA00004123"/>
    </source>
</evidence>
<sequence>MPACQLCSRKRLKCTYPQRRGQRSASPIESTRGTEWTVGGADANANGTATARTSPVPGSISASRGRNGLTVRSSSQSQPPPIPFSFARATAIGFLAPNLPREASLEVPHLDLDIPDEIALHLGDWQQIRETTAEFFQLTRSWISIVSPRRHLAAVLNPLSPCRRPNSLLALCMKLCCLPGPRRDGGDGEGSAERTLLYRLIKRFYAEVESTEGLCLQVLQAAVLIAVFEIGDAIYPAAYLTVGACARYGIAMGLDKVNKARMGGGTASTSTSTGAASWMDIEERRRAWWGVLILDRFLNLESPNRSLATEDPAFEDFLPVDDDKFYNATAVPEDADTISQAFTYEIGQFRRLAQATYLISQVLVTIRSSPIAPDTHNHNHSHANTRISRPMDTAQLCRTLDALIRANEVEATLDKLAFCCQSLVSFSGILFLQGHHWSQMDIQSTKDTERHTFPETRNALDTLYRIALFLQQGSEIQVLLQGQCTFFLASVVYHALSALVTMGRGDPSAELRGKIEALRWLLGFLGERWPVSGM</sequence>
<gene>
    <name evidence="8" type="ORF">BJX66DRAFT_331217</name>
</gene>
<accession>A0ABR4GQ27</accession>
<feature type="compositionally biased region" description="Low complexity" evidence="6">
    <location>
        <begin position="39"/>
        <end position="51"/>
    </location>
</feature>
<dbReference type="InterPro" id="IPR007219">
    <property type="entry name" value="XnlR_reg_dom"/>
</dbReference>